<evidence type="ECO:0000256" key="1">
    <source>
        <dbReference type="SAM" id="SignalP"/>
    </source>
</evidence>
<reference evidence="2" key="1">
    <citation type="journal article" date="2020" name="mSystems">
        <title>Genome- and Community-Level Interaction Insights into Carbon Utilization and Element Cycling Functions of Hydrothermarchaeota in Hydrothermal Sediment.</title>
        <authorList>
            <person name="Zhou Z."/>
            <person name="Liu Y."/>
            <person name="Xu W."/>
            <person name="Pan J."/>
            <person name="Luo Z.H."/>
            <person name="Li M."/>
        </authorList>
    </citation>
    <scope>NUCLEOTIDE SEQUENCE [LARGE SCALE GENOMIC DNA]</scope>
    <source>
        <strain evidence="2">HyVt-535</strain>
    </source>
</reference>
<feature type="chain" id="PRO_5028437502" description="Outer membrane protein assembly factor BamE" evidence="1">
    <location>
        <begin position="21"/>
        <end position="137"/>
    </location>
</feature>
<dbReference type="Proteomes" id="UP000886100">
    <property type="component" value="Unassembled WGS sequence"/>
</dbReference>
<evidence type="ECO:0000313" key="2">
    <source>
        <dbReference type="EMBL" id="HHH13061.1"/>
    </source>
</evidence>
<name>A0A7C5MWH7_9GAMM</name>
<protein>
    <recommendedName>
        <fullName evidence="3">Outer membrane protein assembly factor BamE</fullName>
    </recommendedName>
</protein>
<feature type="signal peptide" evidence="1">
    <location>
        <begin position="1"/>
        <end position="20"/>
    </location>
</feature>
<comment type="caution">
    <text evidence="2">The sequence shown here is derived from an EMBL/GenBank/DDBJ whole genome shotgun (WGS) entry which is preliminary data.</text>
</comment>
<accession>A0A7C5MWH7</accession>
<organism evidence="2">
    <name type="scientific">Thiolapillus brandeum</name>
    <dbReference type="NCBI Taxonomy" id="1076588"/>
    <lineage>
        <taxon>Bacteria</taxon>
        <taxon>Pseudomonadati</taxon>
        <taxon>Pseudomonadota</taxon>
        <taxon>Gammaproteobacteria</taxon>
        <taxon>Chromatiales</taxon>
        <taxon>Sedimenticolaceae</taxon>
        <taxon>Thiolapillus</taxon>
    </lineage>
</organism>
<dbReference type="AlphaFoldDB" id="A0A7C5MWH7"/>
<proteinExistence type="predicted"/>
<keyword evidence="1" id="KW-0732">Signal</keyword>
<evidence type="ECO:0008006" key="3">
    <source>
        <dbReference type="Google" id="ProtNLM"/>
    </source>
</evidence>
<dbReference type="PROSITE" id="PS51257">
    <property type="entry name" value="PROKAR_LIPOPROTEIN"/>
    <property type="match status" value="1"/>
</dbReference>
<sequence length="137" mass="14614">MRIRVLLTGLCLGLLLGGCASGGAKPETAQAKAASPVQRSDGAIATAEMPADSPLAKIHQGMSEGHVYDILGQPTETKTYLTGKQWIPFYFGPDVHRKEAYFKGLGRVVFVPSGAMGTGVYKVHQVIYDPTEDGYAD</sequence>
<dbReference type="EMBL" id="DROM01000149">
    <property type="protein sequence ID" value="HHH13061.1"/>
    <property type="molecule type" value="Genomic_DNA"/>
</dbReference>
<gene>
    <name evidence="2" type="ORF">ENJ98_02385</name>
</gene>